<sequence length="80" mass="8969">MKPLTVRIAERVAATYPPSSPATNLAKFILLREDILQAIEGGWSLLGIWTTLHDEGSIDFGYQAFRRYAKRLLPVHCGVQ</sequence>
<evidence type="ECO:0000313" key="2">
    <source>
        <dbReference type="Proteomes" id="UP001214301"/>
    </source>
</evidence>
<dbReference type="RefSeq" id="WP_133214206.1">
    <property type="nucleotide sequence ID" value="NZ_CP116669.1"/>
</dbReference>
<protein>
    <submittedName>
        <fullName evidence="1">TraK family protein</fullName>
    </submittedName>
</protein>
<name>A0ABY7RA76_9PSED</name>
<reference evidence="1 2" key="1">
    <citation type="journal article" date="2020" name="Front. Microbiol.">
        <title>Toward Biorecycling: Isolation of a Soil Bacterium That Grows on a Polyurethane Oligomer and Monomer.</title>
        <authorList>
            <person name="Espinosa M.J.C."/>
            <person name="Blanco A.C."/>
            <person name="Schmidgall T."/>
            <person name="Atanasoff-Kardjalieff A.K."/>
            <person name="Kappelmeyer U."/>
            <person name="Tischler D."/>
            <person name="Pieper D.H."/>
            <person name="Heipieper H.J."/>
            <person name="Eberlein C."/>
        </authorList>
    </citation>
    <scope>NUCLEOTIDE SEQUENCE [LARGE SCALE GENOMIC DNA]</scope>
    <source>
        <strain evidence="1 2">TDA1</strain>
    </source>
</reference>
<evidence type="ECO:0000313" key="1">
    <source>
        <dbReference type="EMBL" id="WCI00708.1"/>
    </source>
</evidence>
<dbReference type="Pfam" id="PF17273">
    <property type="entry name" value="DUF5338"/>
    <property type="match status" value="1"/>
</dbReference>
<gene>
    <name evidence="1" type="ORF">PMC74_02045</name>
</gene>
<proteinExistence type="predicted"/>
<dbReference type="InterPro" id="IPR035225">
    <property type="entry name" value="DUF5338"/>
</dbReference>
<accession>A0ABY7RA76</accession>
<dbReference type="EMBL" id="CP116669">
    <property type="protein sequence ID" value="WCI00708.1"/>
    <property type="molecule type" value="Genomic_DNA"/>
</dbReference>
<organism evidence="1 2">
    <name type="scientific">Pseudomonas capeferrum</name>
    <dbReference type="NCBI Taxonomy" id="1495066"/>
    <lineage>
        <taxon>Bacteria</taxon>
        <taxon>Pseudomonadati</taxon>
        <taxon>Pseudomonadota</taxon>
        <taxon>Gammaproteobacteria</taxon>
        <taxon>Pseudomonadales</taxon>
        <taxon>Pseudomonadaceae</taxon>
        <taxon>Pseudomonas</taxon>
    </lineage>
</organism>
<keyword evidence="2" id="KW-1185">Reference proteome</keyword>
<dbReference type="Proteomes" id="UP001214301">
    <property type="component" value="Chromosome"/>
</dbReference>